<accession>R7YGB0</accession>
<feature type="compositionally biased region" description="Low complexity" evidence="1">
    <location>
        <begin position="81"/>
        <end position="90"/>
    </location>
</feature>
<name>R7YGB0_CONA1</name>
<dbReference type="STRING" id="1168221.R7YGB0"/>
<evidence type="ECO:0000256" key="2">
    <source>
        <dbReference type="SAM" id="Phobius"/>
    </source>
</evidence>
<feature type="region of interest" description="Disordered" evidence="1">
    <location>
        <begin position="706"/>
        <end position="763"/>
    </location>
</feature>
<evidence type="ECO:0000313" key="4">
    <source>
        <dbReference type="Proteomes" id="UP000016924"/>
    </source>
</evidence>
<dbReference type="eggNOG" id="ENOG502QPYF">
    <property type="taxonomic scope" value="Eukaryota"/>
</dbReference>
<keyword evidence="2" id="KW-0812">Transmembrane</keyword>
<protein>
    <recommendedName>
        <fullName evidence="5">Glycosyltransferase 2</fullName>
    </recommendedName>
</protein>
<feature type="region of interest" description="Disordered" evidence="1">
    <location>
        <begin position="1"/>
        <end position="25"/>
    </location>
</feature>
<dbReference type="HOGENOM" id="CLU_018583_0_0_1"/>
<dbReference type="PANTHER" id="PTHR33604:SF3">
    <property type="entry name" value="OSJNBA0004B13.7 PROTEIN"/>
    <property type="match status" value="1"/>
</dbReference>
<dbReference type="OMA" id="FFKHMPT"/>
<dbReference type="AlphaFoldDB" id="R7YGB0"/>
<dbReference type="GeneID" id="19897370"/>
<evidence type="ECO:0008006" key="5">
    <source>
        <dbReference type="Google" id="ProtNLM"/>
    </source>
</evidence>
<feature type="compositionally biased region" description="Low complexity" evidence="1">
    <location>
        <begin position="707"/>
        <end position="726"/>
    </location>
</feature>
<keyword evidence="2" id="KW-0472">Membrane</keyword>
<reference evidence="4" key="1">
    <citation type="submission" date="2012-06" db="EMBL/GenBank/DDBJ databases">
        <title>The genome sequence of Coniosporium apollinis CBS 100218.</title>
        <authorList>
            <consortium name="The Broad Institute Genome Sequencing Platform"/>
            <person name="Cuomo C."/>
            <person name="Gorbushina A."/>
            <person name="Noack S."/>
            <person name="Walker B."/>
            <person name="Young S.K."/>
            <person name="Zeng Q."/>
            <person name="Gargeya S."/>
            <person name="Fitzgerald M."/>
            <person name="Haas B."/>
            <person name="Abouelleil A."/>
            <person name="Alvarado L."/>
            <person name="Arachchi H.M."/>
            <person name="Berlin A.M."/>
            <person name="Chapman S.B."/>
            <person name="Goldberg J."/>
            <person name="Griggs A."/>
            <person name="Gujja S."/>
            <person name="Hansen M."/>
            <person name="Howarth C."/>
            <person name="Imamovic A."/>
            <person name="Larimer J."/>
            <person name="McCowan C."/>
            <person name="Montmayeur A."/>
            <person name="Murphy C."/>
            <person name="Neiman D."/>
            <person name="Pearson M."/>
            <person name="Priest M."/>
            <person name="Roberts A."/>
            <person name="Saif S."/>
            <person name="Shea T."/>
            <person name="Sisk P."/>
            <person name="Sykes S."/>
            <person name="Wortman J."/>
            <person name="Nusbaum C."/>
            <person name="Birren B."/>
        </authorList>
    </citation>
    <scope>NUCLEOTIDE SEQUENCE [LARGE SCALE GENOMIC DNA]</scope>
    <source>
        <strain evidence="4">CBS 100218</strain>
    </source>
</reference>
<feature type="transmembrane region" description="Helical" evidence="2">
    <location>
        <begin position="44"/>
        <end position="61"/>
    </location>
</feature>
<sequence length="763" mass="84677">MNTTTRRFPRDEELGKKDDDHDKLGKATPWASWRARLRYRKRRITALCVGLFVLWLFVHHMPEPLGPVEKRYGQGGLGTSQPFGQPRRGPGPTGTPPRPPQGTQTEDAKHYFSGPIKFYQLGRTLHGITKTWGYQTVNRNVLFAASNLRSASVLIPIACDMAKWNRNYVHMVFMGRDNMDLDEILEINGVDREECDAFWHDARPDYSEYSSESRAEKSVAAALGYINDFMHPQVIITDDWAQEDAFFGTAVQSKTKLQRHPVVQLPKGAAEKFEWMTRLDAGSLSAWHKSTIDILIHAPSESSGSLIRTIKSIQDADYQGLQSPRIIVELPPEIDPPTKHFLDTLVWPPSIKENPLQASQLILRHRIPTQKLSAEEASIKFMESFYPAASGTSHVLLLSPQAQLSPLYYHYLKYHLLEYRYSTYDEEDRAKLLGVSVELPSTQLNGTSPFTPPGADVMNDPKYSKQKGAAPFLWQAPNSNAALCFGDKWIELHSFLSNRIAKQHSASPPKPRAKLVSPAHPSWTEYLLELMRARGYWLLYPGLPPSETLVTIHNELYHPPEEFAPPTAAEKNNAVEPLKLSEHEAFIVPASPPPPPSTHEAPLVPPSRPLHVLLPFNADLPEVPHMAHVSHAGELLSPADAEEAAAEYAARFRREVGGCGKEPKGKKRVVKAGSARDLFCFGDEENEEFENVAALPTAVAAETLMETSSLASKSRTSSSSSSSTAAHTREAVAELVGTVSDGVDRPGPTTAETGGEADSKYLD</sequence>
<dbReference type="EMBL" id="JH767554">
    <property type="protein sequence ID" value="EON60849.1"/>
    <property type="molecule type" value="Genomic_DNA"/>
</dbReference>
<keyword evidence="4" id="KW-1185">Reference proteome</keyword>
<proteinExistence type="predicted"/>
<dbReference type="OrthoDB" id="5397682at2759"/>
<evidence type="ECO:0000256" key="1">
    <source>
        <dbReference type="SAM" id="MobiDB-lite"/>
    </source>
</evidence>
<dbReference type="RefSeq" id="XP_007776166.1">
    <property type="nucleotide sequence ID" value="XM_007777976.1"/>
</dbReference>
<feature type="compositionally biased region" description="Basic and acidic residues" evidence="1">
    <location>
        <begin position="8"/>
        <end position="25"/>
    </location>
</feature>
<organism evidence="3 4">
    <name type="scientific">Coniosporium apollinis (strain CBS 100218)</name>
    <name type="common">Rock-inhabiting black yeast</name>
    <dbReference type="NCBI Taxonomy" id="1168221"/>
    <lineage>
        <taxon>Eukaryota</taxon>
        <taxon>Fungi</taxon>
        <taxon>Dikarya</taxon>
        <taxon>Ascomycota</taxon>
        <taxon>Pezizomycotina</taxon>
        <taxon>Dothideomycetes</taxon>
        <taxon>Dothideomycetes incertae sedis</taxon>
        <taxon>Coniosporium</taxon>
    </lineage>
</organism>
<dbReference type="Proteomes" id="UP000016924">
    <property type="component" value="Unassembled WGS sequence"/>
</dbReference>
<dbReference type="PANTHER" id="PTHR33604">
    <property type="entry name" value="OSJNBA0004B13.7 PROTEIN"/>
    <property type="match status" value="1"/>
</dbReference>
<evidence type="ECO:0000313" key="3">
    <source>
        <dbReference type="EMBL" id="EON60849.1"/>
    </source>
</evidence>
<gene>
    <name evidence="3" type="ORF">W97_00059</name>
</gene>
<feature type="region of interest" description="Disordered" evidence="1">
    <location>
        <begin position="69"/>
        <end position="107"/>
    </location>
</feature>
<keyword evidence="2" id="KW-1133">Transmembrane helix</keyword>